<keyword evidence="1" id="KW-0805">Transcription regulation</keyword>
<name>A0A1M6QCZ9_PSETH</name>
<dbReference type="SUPFAM" id="SSF48498">
    <property type="entry name" value="Tetracyclin repressor-like, C-terminal domain"/>
    <property type="match status" value="1"/>
</dbReference>
<dbReference type="PRINTS" id="PR00455">
    <property type="entry name" value="HTHTETR"/>
</dbReference>
<evidence type="ECO:0000256" key="3">
    <source>
        <dbReference type="ARBA" id="ARBA00023163"/>
    </source>
</evidence>
<dbReference type="PANTHER" id="PTHR30055:SF243">
    <property type="entry name" value="HTH-TYPE TRANSCRIPTIONAL REGULATOR RV1816"/>
    <property type="match status" value="1"/>
</dbReference>
<dbReference type="STRING" id="1848.SAMN05443637_103246"/>
<sequence>MSAGGIRARVRAELTKEIADVARRHLAESGAAGLSLRAVARELGMASSAVYRYFPSRDDLLTALIVDAYDAIGAAAEAADREAGPDLRERWRAVCFAVRGWALAHPHEWALVYGSPVPGYSAPRTTVQPAARLPMVIIGIIRDGLAAGSITDPAEGTDEVLHPALVEDVGLPIGPATSLGSRGVLVWSSLIGTITFEVFGQLTNVVQDRDRYFEVTIDRLGALVGITELRRARPRGRSPRPPAPP</sequence>
<evidence type="ECO:0000313" key="6">
    <source>
        <dbReference type="EMBL" id="SHK18058.1"/>
    </source>
</evidence>
<dbReference type="GO" id="GO:0003700">
    <property type="term" value="F:DNA-binding transcription factor activity"/>
    <property type="evidence" value="ECO:0007669"/>
    <property type="project" value="TreeGrafter"/>
</dbReference>
<dbReference type="InterPro" id="IPR001647">
    <property type="entry name" value="HTH_TetR"/>
</dbReference>
<dbReference type="SUPFAM" id="SSF46689">
    <property type="entry name" value="Homeodomain-like"/>
    <property type="match status" value="1"/>
</dbReference>
<keyword evidence="3" id="KW-0804">Transcription</keyword>
<feature type="DNA-binding region" description="H-T-H motif" evidence="4">
    <location>
        <begin position="35"/>
        <end position="54"/>
    </location>
</feature>
<dbReference type="Pfam" id="PF13305">
    <property type="entry name" value="TetR_C_33"/>
    <property type="match status" value="1"/>
</dbReference>
<keyword evidence="2 4" id="KW-0238">DNA-binding</keyword>
<keyword evidence="7" id="KW-1185">Reference proteome</keyword>
<dbReference type="Proteomes" id="UP000184363">
    <property type="component" value="Unassembled WGS sequence"/>
</dbReference>
<reference evidence="6 7" key="1">
    <citation type="submission" date="2016-11" db="EMBL/GenBank/DDBJ databases">
        <authorList>
            <person name="Jaros S."/>
            <person name="Januszkiewicz K."/>
            <person name="Wedrychowicz H."/>
        </authorList>
    </citation>
    <scope>NUCLEOTIDE SEQUENCE [LARGE SCALE GENOMIC DNA]</scope>
    <source>
        <strain evidence="6 7">DSM 43832</strain>
    </source>
</reference>
<dbReference type="Gene3D" id="1.10.357.10">
    <property type="entry name" value="Tetracycline Repressor, domain 2"/>
    <property type="match status" value="1"/>
</dbReference>
<accession>A0A1M6QCZ9</accession>
<protein>
    <submittedName>
        <fullName evidence="6">Transcriptional regulator, TetR family</fullName>
    </submittedName>
</protein>
<dbReference type="InterPro" id="IPR050109">
    <property type="entry name" value="HTH-type_TetR-like_transc_reg"/>
</dbReference>
<dbReference type="PROSITE" id="PS50977">
    <property type="entry name" value="HTH_TETR_2"/>
    <property type="match status" value="1"/>
</dbReference>
<dbReference type="InterPro" id="IPR009057">
    <property type="entry name" value="Homeodomain-like_sf"/>
</dbReference>
<evidence type="ECO:0000256" key="1">
    <source>
        <dbReference type="ARBA" id="ARBA00023015"/>
    </source>
</evidence>
<dbReference type="GO" id="GO:0000976">
    <property type="term" value="F:transcription cis-regulatory region binding"/>
    <property type="evidence" value="ECO:0007669"/>
    <property type="project" value="TreeGrafter"/>
</dbReference>
<dbReference type="EMBL" id="FRAP01000003">
    <property type="protein sequence ID" value="SHK18058.1"/>
    <property type="molecule type" value="Genomic_DNA"/>
</dbReference>
<evidence type="ECO:0000256" key="4">
    <source>
        <dbReference type="PROSITE-ProRule" id="PRU00335"/>
    </source>
</evidence>
<dbReference type="PANTHER" id="PTHR30055">
    <property type="entry name" value="HTH-TYPE TRANSCRIPTIONAL REGULATOR RUTR"/>
    <property type="match status" value="1"/>
</dbReference>
<evidence type="ECO:0000259" key="5">
    <source>
        <dbReference type="PROSITE" id="PS50977"/>
    </source>
</evidence>
<dbReference type="InterPro" id="IPR036271">
    <property type="entry name" value="Tet_transcr_reg_TetR-rel_C_sf"/>
</dbReference>
<proteinExistence type="predicted"/>
<dbReference type="OrthoDB" id="3210322at2"/>
<dbReference type="InterPro" id="IPR025996">
    <property type="entry name" value="MT1864/Rv1816-like_C"/>
</dbReference>
<evidence type="ECO:0000256" key="2">
    <source>
        <dbReference type="ARBA" id="ARBA00023125"/>
    </source>
</evidence>
<dbReference type="Pfam" id="PF00440">
    <property type="entry name" value="TetR_N"/>
    <property type="match status" value="1"/>
</dbReference>
<organism evidence="6 7">
    <name type="scientific">Pseudonocardia thermophila</name>
    <dbReference type="NCBI Taxonomy" id="1848"/>
    <lineage>
        <taxon>Bacteria</taxon>
        <taxon>Bacillati</taxon>
        <taxon>Actinomycetota</taxon>
        <taxon>Actinomycetes</taxon>
        <taxon>Pseudonocardiales</taxon>
        <taxon>Pseudonocardiaceae</taxon>
        <taxon>Pseudonocardia</taxon>
    </lineage>
</organism>
<evidence type="ECO:0000313" key="7">
    <source>
        <dbReference type="Proteomes" id="UP000184363"/>
    </source>
</evidence>
<dbReference type="AlphaFoldDB" id="A0A1M6QCZ9"/>
<gene>
    <name evidence="6" type="ORF">SAMN05443637_103246</name>
</gene>
<dbReference type="RefSeq" id="WP_073455768.1">
    <property type="nucleotide sequence ID" value="NZ_CALGVN010000032.1"/>
</dbReference>
<feature type="domain" description="HTH tetR-type" evidence="5">
    <location>
        <begin position="12"/>
        <end position="72"/>
    </location>
</feature>